<gene>
    <name evidence="9" type="ORF">CHIRRI_LOCUS3148</name>
</gene>
<dbReference type="GO" id="GO:0016020">
    <property type="term" value="C:membrane"/>
    <property type="evidence" value="ECO:0007669"/>
    <property type="project" value="UniProtKB-SubCell"/>
</dbReference>
<reference evidence="9" key="2">
    <citation type="submission" date="2022-10" db="EMBL/GenBank/DDBJ databases">
        <authorList>
            <consortium name="ENA_rothamsted_submissions"/>
            <consortium name="culmorum"/>
            <person name="King R."/>
        </authorList>
    </citation>
    <scope>NUCLEOTIDE SEQUENCE</scope>
</reference>
<evidence type="ECO:0000313" key="9">
    <source>
        <dbReference type="EMBL" id="CAG9800198.1"/>
    </source>
</evidence>
<dbReference type="PROSITE" id="PS50192">
    <property type="entry name" value="T_SNARE"/>
    <property type="match status" value="1"/>
</dbReference>
<keyword evidence="6" id="KW-0175">Coiled coil</keyword>
<dbReference type="OrthoDB" id="428895at2759"/>
<evidence type="ECO:0000256" key="5">
    <source>
        <dbReference type="ARBA" id="ARBA00023136"/>
    </source>
</evidence>
<dbReference type="GO" id="GO:0005794">
    <property type="term" value="C:Golgi apparatus"/>
    <property type="evidence" value="ECO:0007669"/>
    <property type="project" value="UniProtKB-ARBA"/>
</dbReference>
<organism evidence="9 10">
    <name type="scientific">Chironomus riparius</name>
    <dbReference type="NCBI Taxonomy" id="315576"/>
    <lineage>
        <taxon>Eukaryota</taxon>
        <taxon>Metazoa</taxon>
        <taxon>Ecdysozoa</taxon>
        <taxon>Arthropoda</taxon>
        <taxon>Hexapoda</taxon>
        <taxon>Insecta</taxon>
        <taxon>Pterygota</taxon>
        <taxon>Neoptera</taxon>
        <taxon>Endopterygota</taxon>
        <taxon>Diptera</taxon>
        <taxon>Nematocera</taxon>
        <taxon>Chironomoidea</taxon>
        <taxon>Chironomidae</taxon>
        <taxon>Chironominae</taxon>
        <taxon>Chironomus</taxon>
    </lineage>
</organism>
<keyword evidence="2" id="KW-0813">Transport</keyword>
<dbReference type="SUPFAM" id="SSF58038">
    <property type="entry name" value="SNARE fusion complex"/>
    <property type="match status" value="1"/>
</dbReference>
<evidence type="ECO:0000313" key="10">
    <source>
        <dbReference type="Proteomes" id="UP001153620"/>
    </source>
</evidence>
<dbReference type="PANTHER" id="PTHR12791">
    <property type="entry name" value="GOLGI SNARE BET1-RELATED"/>
    <property type="match status" value="1"/>
</dbReference>
<dbReference type="CDD" id="cd15852">
    <property type="entry name" value="SNARE_Syntaxin8"/>
    <property type="match status" value="1"/>
</dbReference>
<dbReference type="InterPro" id="IPR000727">
    <property type="entry name" value="T_SNARE_dom"/>
</dbReference>
<proteinExistence type="predicted"/>
<feature type="domain" description="T-SNARE coiled-coil homology" evidence="8">
    <location>
        <begin position="145"/>
        <end position="207"/>
    </location>
</feature>
<dbReference type="AlphaFoldDB" id="A0A9N9WQG4"/>
<dbReference type="Pfam" id="PF05739">
    <property type="entry name" value="SNARE"/>
    <property type="match status" value="1"/>
</dbReference>
<evidence type="ECO:0000256" key="6">
    <source>
        <dbReference type="SAM" id="Coils"/>
    </source>
</evidence>
<dbReference type="SMART" id="SM00397">
    <property type="entry name" value="t_SNARE"/>
    <property type="match status" value="1"/>
</dbReference>
<feature type="transmembrane region" description="Helical" evidence="7">
    <location>
        <begin position="214"/>
        <end position="232"/>
    </location>
</feature>
<evidence type="ECO:0000256" key="2">
    <source>
        <dbReference type="ARBA" id="ARBA00022448"/>
    </source>
</evidence>
<feature type="coiled-coil region" evidence="6">
    <location>
        <begin position="47"/>
        <end position="74"/>
    </location>
</feature>
<evidence type="ECO:0000256" key="7">
    <source>
        <dbReference type="SAM" id="Phobius"/>
    </source>
</evidence>
<evidence type="ECO:0000259" key="8">
    <source>
        <dbReference type="PROSITE" id="PS50192"/>
    </source>
</evidence>
<comment type="subcellular location">
    <subcellularLocation>
        <location evidence="1">Membrane</location>
        <topology evidence="1">Single-pass membrane protein</topology>
    </subcellularLocation>
</comment>
<protein>
    <recommendedName>
        <fullName evidence="8">t-SNARE coiled-coil homology domain-containing protein</fullName>
    </recommendedName>
</protein>
<evidence type="ECO:0000256" key="1">
    <source>
        <dbReference type="ARBA" id="ARBA00004167"/>
    </source>
</evidence>
<evidence type="ECO:0000256" key="4">
    <source>
        <dbReference type="ARBA" id="ARBA00022989"/>
    </source>
</evidence>
<dbReference type="Proteomes" id="UP001153620">
    <property type="component" value="Chromosome 1"/>
</dbReference>
<keyword evidence="10" id="KW-1185">Reference proteome</keyword>
<reference evidence="9" key="1">
    <citation type="submission" date="2022-01" db="EMBL/GenBank/DDBJ databases">
        <authorList>
            <person name="King R."/>
        </authorList>
    </citation>
    <scope>NUCLEOTIDE SEQUENCE</scope>
</reference>
<keyword evidence="5 7" id="KW-0472">Membrane</keyword>
<dbReference type="EMBL" id="OU895877">
    <property type="protein sequence ID" value="CAG9800198.1"/>
    <property type="molecule type" value="Genomic_DNA"/>
</dbReference>
<dbReference type="Gene3D" id="1.20.5.110">
    <property type="match status" value="1"/>
</dbReference>
<sequence length="233" mass="26831">MALINIEDDFDSWLSDFSALERLATQITTQITERDSQNTVTEYNKISTRLKIQIRQFENEYKQLERKLQVLGRQGKVTSDELERRTRQLEQIASKKVQIDSRFRNASASSSRNQLFQTAARNNISDDDPILNPEVPVEVFRQEQQQIIRQQDDSLESLSKVISRQKNIAIRIGNEVDTQNDIIDNIADQMDTMHSRVSSTTQNVENVADKDSTFGYWMVIIILLVAIIIIGIL</sequence>
<dbReference type="InterPro" id="IPR041875">
    <property type="entry name" value="Syntaxin-8_SNARE"/>
</dbReference>
<keyword evidence="3 7" id="KW-0812">Transmembrane</keyword>
<accession>A0A9N9WQG4</accession>
<evidence type="ECO:0000256" key="3">
    <source>
        <dbReference type="ARBA" id="ARBA00022692"/>
    </source>
</evidence>
<name>A0A9N9WQG4_9DIPT</name>
<keyword evidence="4 7" id="KW-1133">Transmembrane helix</keyword>